<dbReference type="Proteomes" id="UP000004324">
    <property type="component" value="Unassembled WGS sequence"/>
</dbReference>
<evidence type="ECO:0008006" key="4">
    <source>
        <dbReference type="Google" id="ProtNLM"/>
    </source>
</evidence>
<keyword evidence="3" id="KW-1185">Reference proteome</keyword>
<feature type="signal peptide" evidence="1">
    <location>
        <begin position="1"/>
        <end position="28"/>
    </location>
</feature>
<evidence type="ECO:0000313" key="2">
    <source>
        <dbReference type="EMBL" id="EIW19391.1"/>
    </source>
</evidence>
<dbReference type="EMBL" id="AKVJ01000021">
    <property type="protein sequence ID" value="EIW19391.1"/>
    <property type="molecule type" value="Genomic_DNA"/>
</dbReference>
<organism evidence="2 3">
    <name type="scientific">Pelosinus fermentans B4</name>
    <dbReference type="NCBI Taxonomy" id="1149862"/>
    <lineage>
        <taxon>Bacteria</taxon>
        <taxon>Bacillati</taxon>
        <taxon>Bacillota</taxon>
        <taxon>Negativicutes</taxon>
        <taxon>Selenomonadales</taxon>
        <taxon>Sporomusaceae</taxon>
        <taxon>Pelosinus</taxon>
    </lineage>
</organism>
<comment type="caution">
    <text evidence="2">The sequence shown here is derived from an EMBL/GenBank/DDBJ whole genome shotgun (WGS) entry which is preliminary data.</text>
</comment>
<evidence type="ECO:0000256" key="1">
    <source>
        <dbReference type="SAM" id="SignalP"/>
    </source>
</evidence>
<feature type="chain" id="PRO_5003722386" description="Copper amine oxidase-like domain-containing protein" evidence="1">
    <location>
        <begin position="29"/>
        <end position="284"/>
    </location>
</feature>
<accession>I9LGB4</accession>
<protein>
    <recommendedName>
        <fullName evidence="4">Copper amine oxidase-like domain-containing protein</fullName>
    </recommendedName>
</protein>
<dbReference type="OrthoDB" id="61520at2"/>
<proteinExistence type="predicted"/>
<name>I9LGB4_9FIRM</name>
<dbReference type="PATRIC" id="fig|1149862.3.peg.1663"/>
<keyword evidence="1" id="KW-0732">Signal</keyword>
<evidence type="ECO:0000313" key="3">
    <source>
        <dbReference type="Proteomes" id="UP000004324"/>
    </source>
</evidence>
<gene>
    <name evidence="2" type="ORF">FB4_3101</name>
</gene>
<reference evidence="2 3" key="1">
    <citation type="journal article" date="2012" name="J. Bacteriol.">
        <title>Draft Genome Sequences for Two Metal-Reducing Pelosinus fermentans Strains Isolated from a Cr(VI)-Contaminated Site and for Type Strain R7.</title>
        <authorList>
            <person name="Brown S.D."/>
            <person name="Podar M."/>
            <person name="Klingeman D.M."/>
            <person name="Johnson C.M."/>
            <person name="Yang Z.K."/>
            <person name="Utturkar S.M."/>
            <person name="Land M.L."/>
            <person name="Mosher J.J."/>
            <person name="Hurt R.A.Jr."/>
            <person name="Phelps T.J."/>
            <person name="Palumbo A.V."/>
            <person name="Arkin A.P."/>
            <person name="Hazen T.C."/>
            <person name="Elias D.A."/>
        </authorList>
    </citation>
    <scope>NUCLEOTIDE SEQUENCE [LARGE SCALE GENOMIC DNA]</scope>
    <source>
        <strain evidence="2 3">B4</strain>
    </source>
</reference>
<sequence precursor="true">MKNYLKKTIMAAFSVTLLTGLAVPSVFAQQSVKVNLPTFKITANDVAIDNNTRLYPVIVYKDTTYLPMTYNDSRFLGLETDWSLDKGLQITKNSMQLSYNPNNRYINSALEDAVISELKTSVNGKVINNKNETLPLLVFRDITYAPLMRYGVDEFNLTFSFDANKGLIINSKATKASSATIPADAKVYSQVFDNVTVILDRSWNNQSGNLYVKENNITKKIGNPNYIYGESYSKVGAIETYSPVNNLSVSDRWVYVVAIDSSASPLISKNVRVNIDTNEVQVTK</sequence>
<dbReference type="AlphaFoldDB" id="I9LGB4"/>